<dbReference type="AlphaFoldDB" id="A0A177CND8"/>
<accession>A0A177CND8</accession>
<gene>
    <name evidence="2" type="ORF">CC84DRAFT_576648</name>
</gene>
<proteinExistence type="predicted"/>
<dbReference type="InParanoid" id="A0A177CND8"/>
<keyword evidence="3" id="KW-1185">Reference proteome</keyword>
<evidence type="ECO:0000313" key="3">
    <source>
        <dbReference type="Proteomes" id="UP000077069"/>
    </source>
</evidence>
<dbReference type="GeneID" id="28770218"/>
<evidence type="ECO:0000256" key="1">
    <source>
        <dbReference type="SAM" id="MobiDB-lite"/>
    </source>
</evidence>
<sequence length="167" mass="17997">MPSSSVTHGDGKPCTREHERSRSVRAVAGEGQQWCDQRHPKRRALRACFWKAAGIPVSQAGASIAYDNAREPTRCPLRIVAHPIPIGRLASHKAAACSSLPHKNVGRSGATGRAPAASYQLRFGCGVSSAATKRASSFRTIARWLFATLISRDKERLSHACQLQGGL</sequence>
<name>A0A177CND8_9PLEO</name>
<feature type="compositionally biased region" description="Basic and acidic residues" evidence="1">
    <location>
        <begin position="9"/>
        <end position="22"/>
    </location>
</feature>
<reference evidence="2 3" key="1">
    <citation type="submission" date="2016-05" db="EMBL/GenBank/DDBJ databases">
        <title>Comparative analysis of secretome profiles of manganese(II)-oxidizing ascomycete fungi.</title>
        <authorList>
            <consortium name="DOE Joint Genome Institute"/>
            <person name="Zeiner C.A."/>
            <person name="Purvine S.O."/>
            <person name="Zink E.M."/>
            <person name="Wu S."/>
            <person name="Pasa-Tolic L."/>
            <person name="Chaput D.L."/>
            <person name="Haridas S."/>
            <person name="Grigoriev I.V."/>
            <person name="Santelli C.M."/>
            <person name="Hansel C.M."/>
        </authorList>
    </citation>
    <scope>NUCLEOTIDE SEQUENCE [LARGE SCALE GENOMIC DNA]</scope>
    <source>
        <strain evidence="2 3">AP3s5-JAC2a</strain>
    </source>
</reference>
<dbReference type="EMBL" id="KV441550">
    <property type="protein sequence ID" value="OAG08410.1"/>
    <property type="molecule type" value="Genomic_DNA"/>
</dbReference>
<organism evidence="2 3">
    <name type="scientific">Paraphaeosphaeria sporulosa</name>
    <dbReference type="NCBI Taxonomy" id="1460663"/>
    <lineage>
        <taxon>Eukaryota</taxon>
        <taxon>Fungi</taxon>
        <taxon>Dikarya</taxon>
        <taxon>Ascomycota</taxon>
        <taxon>Pezizomycotina</taxon>
        <taxon>Dothideomycetes</taxon>
        <taxon>Pleosporomycetidae</taxon>
        <taxon>Pleosporales</taxon>
        <taxon>Massarineae</taxon>
        <taxon>Didymosphaeriaceae</taxon>
        <taxon>Paraphaeosphaeria</taxon>
    </lineage>
</organism>
<dbReference type="Proteomes" id="UP000077069">
    <property type="component" value="Unassembled WGS sequence"/>
</dbReference>
<dbReference type="RefSeq" id="XP_018038775.1">
    <property type="nucleotide sequence ID" value="XM_018186732.1"/>
</dbReference>
<evidence type="ECO:0000313" key="2">
    <source>
        <dbReference type="EMBL" id="OAG08410.1"/>
    </source>
</evidence>
<protein>
    <submittedName>
        <fullName evidence="2">Uncharacterized protein</fullName>
    </submittedName>
</protein>
<feature type="region of interest" description="Disordered" evidence="1">
    <location>
        <begin position="1"/>
        <end position="26"/>
    </location>
</feature>